<keyword evidence="2" id="KW-0812">Transmembrane</keyword>
<dbReference type="InterPro" id="IPR018247">
    <property type="entry name" value="EF_Hand_1_Ca_BS"/>
</dbReference>
<protein>
    <recommendedName>
        <fullName evidence="5">Thrombospondin type 3 repeat superfamily protein</fullName>
    </recommendedName>
</protein>
<evidence type="ECO:0000313" key="4">
    <source>
        <dbReference type="Proteomes" id="UP000034616"/>
    </source>
</evidence>
<comment type="caution">
    <text evidence="3">The sequence shown here is derived from an EMBL/GenBank/DDBJ whole genome shotgun (WGS) entry which is preliminary data.</text>
</comment>
<feature type="region of interest" description="Disordered" evidence="1">
    <location>
        <begin position="125"/>
        <end position="155"/>
    </location>
</feature>
<dbReference type="EMBL" id="LCAH01000001">
    <property type="protein sequence ID" value="KKR87828.1"/>
    <property type="molecule type" value="Genomic_DNA"/>
</dbReference>
<accession>A0A0G0UG07</accession>
<dbReference type="AlphaFoldDB" id="A0A0G0UG07"/>
<sequence length="335" mass="36266">MPDRSLSVIETPEEVNKHSVDPLIFTMPEKYRGLAVTQKSVTQKTVVPFSGSPVVSPPAPVSPKAVPSPLLKSKMARSTKILLIAGGVFILGMGGTGIYFVFLRSQPAQQQEIVSKPVVKEPIKQEQPKPVVKEEPSKEKIPVSPFPKELLPGRDTDSDGLTDVEEVVFGTNSGLPDSDADGYLDGNEVSHGYNPKGTAPTTLLESGAIKEYAAPGAVYRFFYPIGWTTRTGEIDPLQVILVVPSGETVTVTLAAKNVTQSLIEWYTQAHPERPGTDFVSTTTKKGYPSLLSKDQMTAYVDAGTVVAAFFYQSGTKTTLDYLQTFQMILNSLILS</sequence>
<evidence type="ECO:0008006" key="5">
    <source>
        <dbReference type="Google" id="ProtNLM"/>
    </source>
</evidence>
<keyword evidence="2" id="KW-0472">Membrane</keyword>
<dbReference type="Proteomes" id="UP000034616">
    <property type="component" value="Unassembled WGS sequence"/>
</dbReference>
<feature type="compositionally biased region" description="Basic and acidic residues" evidence="1">
    <location>
        <begin position="125"/>
        <end position="141"/>
    </location>
</feature>
<organism evidence="3 4">
    <name type="scientific">Candidatus Uhrbacteria bacterium GW2011_GWC2_41_11</name>
    <dbReference type="NCBI Taxonomy" id="1618985"/>
    <lineage>
        <taxon>Bacteria</taxon>
        <taxon>Candidatus Uhriibacteriota</taxon>
    </lineage>
</organism>
<evidence type="ECO:0000256" key="2">
    <source>
        <dbReference type="SAM" id="Phobius"/>
    </source>
</evidence>
<dbReference type="PROSITE" id="PS00018">
    <property type="entry name" value="EF_HAND_1"/>
    <property type="match status" value="1"/>
</dbReference>
<reference evidence="3 4" key="1">
    <citation type="journal article" date="2015" name="Nature">
        <title>rRNA introns, odd ribosomes, and small enigmatic genomes across a large radiation of phyla.</title>
        <authorList>
            <person name="Brown C.T."/>
            <person name="Hug L.A."/>
            <person name="Thomas B.C."/>
            <person name="Sharon I."/>
            <person name="Castelle C.J."/>
            <person name="Singh A."/>
            <person name="Wilkins M.J."/>
            <person name="Williams K.H."/>
            <person name="Banfield J.F."/>
        </authorList>
    </citation>
    <scope>NUCLEOTIDE SEQUENCE [LARGE SCALE GENOMIC DNA]</scope>
</reference>
<keyword evidence="2" id="KW-1133">Transmembrane helix</keyword>
<evidence type="ECO:0000313" key="3">
    <source>
        <dbReference type="EMBL" id="KKR87828.1"/>
    </source>
</evidence>
<gene>
    <name evidence="3" type="ORF">UU35_C0001G0109</name>
</gene>
<feature type="transmembrane region" description="Helical" evidence="2">
    <location>
        <begin position="81"/>
        <end position="102"/>
    </location>
</feature>
<evidence type="ECO:0000256" key="1">
    <source>
        <dbReference type="SAM" id="MobiDB-lite"/>
    </source>
</evidence>
<name>A0A0G0UG07_9BACT</name>
<proteinExistence type="predicted"/>